<feature type="transmembrane region" description="Helical" evidence="7">
    <location>
        <begin position="125"/>
        <end position="149"/>
    </location>
</feature>
<keyword evidence="5 7" id="KW-1133">Transmembrane helix</keyword>
<dbReference type="NCBIfam" id="NF037997">
    <property type="entry name" value="Na_Pi_symport"/>
    <property type="match status" value="1"/>
</dbReference>
<dbReference type="GO" id="GO:0005436">
    <property type="term" value="F:sodium:phosphate symporter activity"/>
    <property type="evidence" value="ECO:0007669"/>
    <property type="project" value="InterPro"/>
</dbReference>
<keyword evidence="4 7" id="KW-0812">Transmembrane</keyword>
<dbReference type="Pfam" id="PF02690">
    <property type="entry name" value="Na_Pi_cotrans"/>
    <property type="match status" value="1"/>
</dbReference>
<dbReference type="OrthoDB" id="76259at2759"/>
<evidence type="ECO:0000313" key="9">
    <source>
        <dbReference type="Proteomes" id="UP000326759"/>
    </source>
</evidence>
<dbReference type="GO" id="GO:0016324">
    <property type="term" value="C:apical plasma membrane"/>
    <property type="evidence" value="ECO:0007669"/>
    <property type="project" value="UniProtKB-SubCell"/>
</dbReference>
<evidence type="ECO:0000256" key="2">
    <source>
        <dbReference type="ARBA" id="ARBA00005808"/>
    </source>
</evidence>
<comment type="subcellular location">
    <subcellularLocation>
        <location evidence="1">Apical cell membrane</location>
        <topology evidence="1">Multi-pass membrane protein</topology>
    </subcellularLocation>
</comment>
<organism evidence="8 9">
    <name type="scientific">Armadillidium nasatum</name>
    <dbReference type="NCBI Taxonomy" id="96803"/>
    <lineage>
        <taxon>Eukaryota</taxon>
        <taxon>Metazoa</taxon>
        <taxon>Ecdysozoa</taxon>
        <taxon>Arthropoda</taxon>
        <taxon>Crustacea</taxon>
        <taxon>Multicrustacea</taxon>
        <taxon>Malacostraca</taxon>
        <taxon>Eumalacostraca</taxon>
        <taxon>Peracarida</taxon>
        <taxon>Isopoda</taxon>
        <taxon>Oniscidea</taxon>
        <taxon>Crinocheta</taxon>
        <taxon>Armadillidiidae</taxon>
        <taxon>Armadillidium</taxon>
    </lineage>
</organism>
<feature type="transmembrane region" description="Helical" evidence="7">
    <location>
        <begin position="247"/>
        <end position="265"/>
    </location>
</feature>
<keyword evidence="3" id="KW-1003">Cell membrane</keyword>
<dbReference type="Proteomes" id="UP000326759">
    <property type="component" value="Unassembled WGS sequence"/>
</dbReference>
<protein>
    <submittedName>
        <fullName evidence="8">Sodium-dependent phosphate transport protein 2B</fullName>
    </submittedName>
</protein>
<comment type="similarity">
    <text evidence="2">Belongs to the SLC34A transporter family.</text>
</comment>
<evidence type="ECO:0000256" key="5">
    <source>
        <dbReference type="ARBA" id="ARBA00022989"/>
    </source>
</evidence>
<evidence type="ECO:0000313" key="8">
    <source>
        <dbReference type="EMBL" id="KAB7499366.1"/>
    </source>
</evidence>
<dbReference type="PANTHER" id="PTHR10010:SF46">
    <property type="entry name" value="SODIUM-DEPENDENT PHOSPHATE TRANSPORT PROTEIN 2B"/>
    <property type="match status" value="1"/>
</dbReference>
<evidence type="ECO:0000256" key="7">
    <source>
        <dbReference type="SAM" id="Phobius"/>
    </source>
</evidence>
<keyword evidence="6 7" id="KW-0472">Membrane</keyword>
<comment type="caution">
    <text evidence="8">The sequence shown here is derived from an EMBL/GenBank/DDBJ whole genome shotgun (WGS) entry which is preliminary data.</text>
</comment>
<dbReference type="EMBL" id="SEYY01018424">
    <property type="protein sequence ID" value="KAB7499366.1"/>
    <property type="molecule type" value="Genomic_DNA"/>
</dbReference>
<name>A0A5N5SYS2_9CRUS</name>
<feature type="transmembrane region" description="Helical" evidence="7">
    <location>
        <begin position="285"/>
        <end position="307"/>
    </location>
</feature>
<dbReference type="InterPro" id="IPR003841">
    <property type="entry name" value="Na/Pi_transpt"/>
</dbReference>
<evidence type="ECO:0000256" key="6">
    <source>
        <dbReference type="ARBA" id="ARBA00023136"/>
    </source>
</evidence>
<feature type="transmembrane region" description="Helical" evidence="7">
    <location>
        <begin position="170"/>
        <end position="194"/>
    </location>
</feature>
<sequence length="416" mass="45789">MIGILVTVLVQSSSTSTSIIVSMVNSQNMLEKLTSLIVEEAFNYEGHQTATKVKILKHITEPFTKNIIEVDSKVLSGWSQGDPAFDNLTLSPCYNAKLLYPNNTEKIDAKCDYLFAKLDIGDTKIGIILLVASLFLLCFALIMIVKLLKSMLKGAIANLLRKFINANIPYVPWLTGYIALLFGAIMTVIVQSSSIFTSTLTPLIGLGLISVDRAYPLTLGSNIGTTTTALLASIAGEGEGLKRSVQIALVHLFFNIIGILIFYPIPFMRFPIKLCKMLGNITADYRWFAIVYLIGMFFVLPALVFLLSLGGPKVMECVGIPILIILAVVILINILQNHCSKVLPQVLKNWDFLPLPLRSLEPYDRVFLSIPCCKSCRVQAAEEEKEEDSSVPSTVIIEKTPPGVDNVVFVKESSHL</sequence>
<proteinExistence type="inferred from homology"/>
<keyword evidence="9" id="KW-1185">Reference proteome</keyword>
<evidence type="ECO:0000256" key="4">
    <source>
        <dbReference type="ARBA" id="ARBA00022692"/>
    </source>
</evidence>
<reference evidence="8 9" key="1">
    <citation type="journal article" date="2019" name="PLoS Biol.">
        <title>Sex chromosomes control vertical transmission of feminizing Wolbachia symbionts in an isopod.</title>
        <authorList>
            <person name="Becking T."/>
            <person name="Chebbi M.A."/>
            <person name="Giraud I."/>
            <person name="Moumen B."/>
            <person name="Laverre T."/>
            <person name="Caubet Y."/>
            <person name="Peccoud J."/>
            <person name="Gilbert C."/>
            <person name="Cordaux R."/>
        </authorList>
    </citation>
    <scope>NUCLEOTIDE SEQUENCE [LARGE SCALE GENOMIC DNA]</scope>
    <source>
        <strain evidence="8">ANa2</strain>
        <tissue evidence="8">Whole body excluding digestive tract and cuticle</tissue>
    </source>
</reference>
<dbReference type="PANTHER" id="PTHR10010">
    <property type="entry name" value="SOLUTE CARRIER FAMILY 34 SODIUM PHOSPHATE , MEMBER 2-RELATED"/>
    <property type="match status" value="1"/>
</dbReference>
<accession>A0A5N5SYS2</accession>
<dbReference type="GO" id="GO:0044341">
    <property type="term" value="P:sodium-dependent phosphate transport"/>
    <property type="evidence" value="ECO:0007669"/>
    <property type="project" value="InterPro"/>
</dbReference>
<evidence type="ECO:0000256" key="1">
    <source>
        <dbReference type="ARBA" id="ARBA00004424"/>
    </source>
</evidence>
<gene>
    <name evidence="8" type="ORF">Anas_07523</name>
</gene>
<dbReference type="AlphaFoldDB" id="A0A5N5SYS2"/>
<feature type="transmembrane region" description="Helical" evidence="7">
    <location>
        <begin position="314"/>
        <end position="335"/>
    </location>
</feature>
<evidence type="ECO:0000256" key="3">
    <source>
        <dbReference type="ARBA" id="ARBA00022475"/>
    </source>
</evidence>